<dbReference type="Proteomes" id="UP000018339">
    <property type="component" value="Unassembled WGS sequence"/>
</dbReference>
<dbReference type="SUPFAM" id="SSF52172">
    <property type="entry name" value="CheY-like"/>
    <property type="match status" value="1"/>
</dbReference>
<protein>
    <recommendedName>
        <fullName evidence="3">Response regulatory domain-containing protein</fullName>
    </recommendedName>
</protein>
<reference evidence="1 2" key="1">
    <citation type="journal article" date="2014" name="Genome Announc.">
        <title>Draft Genome Sequence of Geobacillus thermopakistaniensis Strain MAS1.</title>
        <authorList>
            <person name="Siddiqui M.A."/>
            <person name="Rashid N."/>
            <person name="Ayyampalayam S."/>
            <person name="Whitman W.B."/>
        </authorList>
    </citation>
    <scope>NUCLEOTIDE SEQUENCE [LARGE SCALE GENOMIC DNA]</scope>
    <source>
        <strain evidence="1 2">MAS1</strain>
    </source>
</reference>
<comment type="caution">
    <text evidence="1">The sequence shown here is derived from an EMBL/GenBank/DDBJ whole genome shotgun (WGS) entry which is preliminary data.</text>
</comment>
<sequence length="59" mass="6866">MNILLIEDDVTLFQEIKARLEQWSYDVCGIRDFGRVMEEFSACKPHLGKLSFHQAPKNP</sequence>
<evidence type="ECO:0000313" key="2">
    <source>
        <dbReference type="Proteomes" id="UP000018339"/>
    </source>
</evidence>
<proteinExistence type="predicted"/>
<keyword evidence="2" id="KW-1185">Reference proteome</keyword>
<evidence type="ECO:0008006" key="3">
    <source>
        <dbReference type="Google" id="ProtNLM"/>
    </source>
</evidence>
<dbReference type="AlphaFoldDB" id="A0A7U9JCU8"/>
<evidence type="ECO:0000313" key="1">
    <source>
        <dbReference type="EMBL" id="ESU73247.1"/>
    </source>
</evidence>
<name>A0A7U9JCU8_GEOTM</name>
<organism evidence="1 2">
    <name type="scientific">Geobacillus thermopakistaniensis (strain MAS1)</name>
    <dbReference type="NCBI Taxonomy" id="1408282"/>
    <lineage>
        <taxon>Bacteria</taxon>
        <taxon>Bacillati</taxon>
        <taxon>Bacillota</taxon>
        <taxon>Bacilli</taxon>
        <taxon>Bacillales</taxon>
        <taxon>Anoxybacillaceae</taxon>
        <taxon>Geobacillus</taxon>
    </lineage>
</organism>
<dbReference type="EMBL" id="AYSF01000031">
    <property type="protein sequence ID" value="ESU73247.1"/>
    <property type="molecule type" value="Genomic_DNA"/>
</dbReference>
<gene>
    <name evidence="1" type="ORF">T260_03915</name>
</gene>
<accession>A0A7U9JCU8</accession>
<dbReference type="InterPro" id="IPR011006">
    <property type="entry name" value="CheY-like_superfamily"/>
</dbReference>